<dbReference type="InterPro" id="IPR035965">
    <property type="entry name" value="PAS-like_dom_sf"/>
</dbReference>
<evidence type="ECO:0000313" key="4">
    <source>
        <dbReference type="Proteomes" id="UP000191931"/>
    </source>
</evidence>
<sequence>MESKKMEEYRDSLRIKAKAVLNKLPDNSENIDNADITKLIEELQLHQIELELQNEELRSAQKIIEENKSRYISLFNNAPVGYVILDEIGMIKQHNETFLKILNRRDIKKSGQAFADLLVDDDASGFRARYKALYKQPQGKKIEAKISTGNGTICHVLLEGTRHNQSTIMKEDTLSELMLTITDINDLKMTKHRLSETLEESRKKEKEVKSLLMGARAVLEQGSFESISRKVFDICSGLIGSTSGYVALLAEDGSENEVLFLEAGGLPCDVDPELPMPIRGLREVAYRENRSVYDNNFMESRWVEYMPVGHVRLENVMFAPLVLKEKTVGIIGLANKPSDFNDNDARIAEGFGELAAIALQNSKNLDKRDKSEKANAELIKKLQEAMANVKQLSGLIPICSHCKKIRDDKGYWNQIEAYISEHSDAQFSHGICMECAELLYPDFDLYSTDDQ</sequence>
<dbReference type="SUPFAM" id="SSF55781">
    <property type="entry name" value="GAF domain-like"/>
    <property type="match status" value="1"/>
</dbReference>
<dbReference type="AlphaFoldDB" id="A0A1W1H6S7"/>
<feature type="coiled-coil region" evidence="1">
    <location>
        <begin position="36"/>
        <end position="70"/>
    </location>
</feature>
<dbReference type="Proteomes" id="UP000191931">
    <property type="component" value="Unassembled WGS sequence"/>
</dbReference>
<dbReference type="Pfam" id="PF13185">
    <property type="entry name" value="GAF_2"/>
    <property type="match status" value="1"/>
</dbReference>
<dbReference type="Gene3D" id="3.30.450.20">
    <property type="entry name" value="PAS domain"/>
    <property type="match status" value="1"/>
</dbReference>
<dbReference type="InterPro" id="IPR029016">
    <property type="entry name" value="GAF-like_dom_sf"/>
</dbReference>
<evidence type="ECO:0000313" key="3">
    <source>
        <dbReference type="EMBL" id="SLM28173.1"/>
    </source>
</evidence>
<keyword evidence="1" id="KW-0175">Coiled coil</keyword>
<dbReference type="CDD" id="cd00130">
    <property type="entry name" value="PAS"/>
    <property type="match status" value="1"/>
</dbReference>
<evidence type="ECO:0000259" key="2">
    <source>
        <dbReference type="SMART" id="SM00091"/>
    </source>
</evidence>
<feature type="coiled-coil region" evidence="1">
    <location>
        <begin position="368"/>
        <end position="395"/>
    </location>
</feature>
<evidence type="ECO:0000256" key="1">
    <source>
        <dbReference type="SAM" id="Coils"/>
    </source>
</evidence>
<keyword evidence="4" id="KW-1185">Reference proteome</keyword>
<name>A0A1W1H6S7_9BACT</name>
<gene>
    <name evidence="3" type="ORF">MTBBW1_1270023</name>
</gene>
<dbReference type="InterPro" id="IPR000014">
    <property type="entry name" value="PAS"/>
</dbReference>
<accession>A0A1W1H6S7</accession>
<organism evidence="3 4">
    <name type="scientific">Desulfamplus magnetovallimortis</name>
    <dbReference type="NCBI Taxonomy" id="1246637"/>
    <lineage>
        <taxon>Bacteria</taxon>
        <taxon>Pseudomonadati</taxon>
        <taxon>Thermodesulfobacteriota</taxon>
        <taxon>Desulfobacteria</taxon>
        <taxon>Desulfobacterales</taxon>
        <taxon>Desulfobacteraceae</taxon>
        <taxon>Desulfamplus</taxon>
    </lineage>
</organism>
<dbReference type="OrthoDB" id="5417406at2"/>
<dbReference type="RefSeq" id="WP_080804527.1">
    <property type="nucleotide sequence ID" value="NZ_LT828547.1"/>
</dbReference>
<dbReference type="InterPro" id="IPR003018">
    <property type="entry name" value="GAF"/>
</dbReference>
<dbReference type="Gene3D" id="3.30.450.40">
    <property type="match status" value="1"/>
</dbReference>
<dbReference type="SUPFAM" id="SSF55785">
    <property type="entry name" value="PYP-like sensor domain (PAS domain)"/>
    <property type="match status" value="1"/>
</dbReference>
<dbReference type="Pfam" id="PF13188">
    <property type="entry name" value="PAS_8"/>
    <property type="match status" value="1"/>
</dbReference>
<dbReference type="EMBL" id="FWEV01000032">
    <property type="protein sequence ID" value="SLM28173.1"/>
    <property type="molecule type" value="Genomic_DNA"/>
</dbReference>
<dbReference type="SMART" id="SM00091">
    <property type="entry name" value="PAS"/>
    <property type="match status" value="1"/>
</dbReference>
<reference evidence="3 4" key="1">
    <citation type="submission" date="2017-03" db="EMBL/GenBank/DDBJ databases">
        <authorList>
            <person name="Afonso C.L."/>
            <person name="Miller P.J."/>
            <person name="Scott M.A."/>
            <person name="Spackman E."/>
            <person name="Goraichik I."/>
            <person name="Dimitrov K.M."/>
            <person name="Suarez D.L."/>
            <person name="Swayne D.E."/>
        </authorList>
    </citation>
    <scope>NUCLEOTIDE SEQUENCE [LARGE SCALE GENOMIC DNA]</scope>
    <source>
        <strain evidence="3">PRJEB14757</strain>
    </source>
</reference>
<proteinExistence type="predicted"/>
<dbReference type="STRING" id="1246637.MTBBW1_1270023"/>
<protein>
    <submittedName>
        <fullName evidence="3">Putative PAS/PAC sensor protein</fullName>
    </submittedName>
</protein>
<feature type="domain" description="PAS" evidence="2">
    <location>
        <begin position="69"/>
        <end position="135"/>
    </location>
</feature>
<dbReference type="NCBIfam" id="TIGR00229">
    <property type="entry name" value="sensory_box"/>
    <property type="match status" value="1"/>
</dbReference>